<protein>
    <recommendedName>
        <fullName evidence="3">Type I-E CRISPR-associated protein Cse2/CasB</fullName>
    </recommendedName>
</protein>
<accession>A0A140DY01</accession>
<dbReference type="OrthoDB" id="1753036at2"/>
<dbReference type="AlphaFoldDB" id="A0A140DY01"/>
<dbReference type="KEGG" id="fro:AALO17_23940"/>
<dbReference type="GeneID" id="78478925"/>
<dbReference type="STRING" id="1702221.AALO17_23940"/>
<dbReference type="NCBIfam" id="TIGR02548">
    <property type="entry name" value="casB_cse2"/>
    <property type="match status" value="1"/>
</dbReference>
<organism evidence="1 2">
    <name type="scientific">Faecalibaculum rodentium</name>
    <dbReference type="NCBI Taxonomy" id="1702221"/>
    <lineage>
        <taxon>Bacteria</taxon>
        <taxon>Bacillati</taxon>
        <taxon>Bacillota</taxon>
        <taxon>Erysipelotrichia</taxon>
        <taxon>Erysipelotrichales</taxon>
        <taxon>Erysipelotrichaceae</taxon>
        <taxon>Faecalibaculum</taxon>
    </lineage>
</organism>
<dbReference type="InterPro" id="IPR038287">
    <property type="entry name" value="Cse2_sf"/>
</dbReference>
<dbReference type="Pfam" id="PF09485">
    <property type="entry name" value="CRISPR_Cse2"/>
    <property type="match status" value="1"/>
</dbReference>
<proteinExistence type="predicted"/>
<dbReference type="RefSeq" id="WP_067559292.1">
    <property type="nucleotide sequence ID" value="NZ_CAMNXC010000009.1"/>
</dbReference>
<keyword evidence="2" id="KW-1185">Reference proteome</keyword>
<evidence type="ECO:0008006" key="3">
    <source>
        <dbReference type="Google" id="ProtNLM"/>
    </source>
</evidence>
<evidence type="ECO:0000313" key="2">
    <source>
        <dbReference type="Proteomes" id="UP000069771"/>
    </source>
</evidence>
<dbReference type="InterPro" id="IPR013382">
    <property type="entry name" value="CRISPR-assoc_prot_Cse2"/>
</dbReference>
<name>A0A140DY01_9FIRM</name>
<dbReference type="EMBL" id="CP011391">
    <property type="protein sequence ID" value="AMK55528.1"/>
    <property type="molecule type" value="Genomic_DNA"/>
</dbReference>
<dbReference type="Gene3D" id="1.10.520.40">
    <property type="entry name" value="CRISPR-associated protein Cse2"/>
    <property type="match status" value="1"/>
</dbReference>
<reference evidence="1 2" key="1">
    <citation type="journal article" date="2016" name="Gut Pathog.">
        <title>Whole genome sequencing of "Faecalibaculum rodentium" ALO17, isolated from C57BL/6J laboratory mouse feces.</title>
        <authorList>
            <person name="Lim S."/>
            <person name="Chang D.H."/>
            <person name="Ahn S."/>
            <person name="Kim B.C."/>
        </authorList>
    </citation>
    <scope>NUCLEOTIDE SEQUENCE [LARGE SCALE GENOMIC DNA]</scope>
    <source>
        <strain evidence="1 2">Alo17</strain>
    </source>
</reference>
<evidence type="ECO:0000313" key="1">
    <source>
        <dbReference type="EMBL" id="AMK55528.1"/>
    </source>
</evidence>
<dbReference type="CDD" id="cd09731">
    <property type="entry name" value="Cse2_I-E"/>
    <property type="match status" value="1"/>
</dbReference>
<gene>
    <name evidence="1" type="ORF">AALO17_23940</name>
</gene>
<dbReference type="Proteomes" id="UP000069771">
    <property type="component" value="Chromosome"/>
</dbReference>
<sequence length="200" mass="22354">MTKRSEVARFVAHRIGLIEHGSSPGDAKAELANLRRGLGKQPGELPELWGSFLEDIPGGLVGKGKKPSAAENAIYTAMTLYALAQQGADPAIHSANQKDITLGRAAGRYAGADETDRERMERRLKSILSSETVEDMGHGIRGIIQLIRDKDIRLDFPRLAADLYTYSFPEGKEQVRLEWARDFYRREKTDTKDNQEKENN</sequence>